<comment type="catalytic activity">
    <reaction evidence="8">
        <text>a 2'-deoxyadenosine in DNA + S-adenosyl-L-methionine = an N(6)-methyl-2'-deoxyadenosine in DNA + S-adenosyl-L-homocysteine + H(+)</text>
        <dbReference type="Rhea" id="RHEA:15197"/>
        <dbReference type="Rhea" id="RHEA-COMP:12418"/>
        <dbReference type="Rhea" id="RHEA-COMP:12419"/>
        <dbReference type="ChEBI" id="CHEBI:15378"/>
        <dbReference type="ChEBI" id="CHEBI:57856"/>
        <dbReference type="ChEBI" id="CHEBI:59789"/>
        <dbReference type="ChEBI" id="CHEBI:90615"/>
        <dbReference type="ChEBI" id="CHEBI:90616"/>
        <dbReference type="EC" id="2.1.1.72"/>
    </reaction>
</comment>
<dbReference type="InterPro" id="IPR029063">
    <property type="entry name" value="SAM-dependent_MTases_sf"/>
</dbReference>
<keyword evidence="6" id="KW-0680">Restriction system</keyword>
<evidence type="ECO:0000259" key="11">
    <source>
        <dbReference type="Pfam" id="PF02384"/>
    </source>
</evidence>
<dbReference type="GO" id="GO:0008170">
    <property type="term" value="F:N-methyltransferase activity"/>
    <property type="evidence" value="ECO:0007669"/>
    <property type="project" value="InterPro"/>
</dbReference>
<reference evidence="12" key="1">
    <citation type="submission" date="2020-06" db="EMBL/GenBank/DDBJ databases">
        <title>Insight into the genomes of haloalkaliphilic bacilli from Kenyan soda lakes.</title>
        <authorList>
            <person name="Mwirichia R."/>
            <person name="Villamizar G.C."/>
            <person name="Poehlein A."/>
            <person name="Mugweru J."/>
            <person name="Kipnyargis A."/>
            <person name="Kiplimo D."/>
            <person name="Orwa P."/>
            <person name="Daniel R."/>
        </authorList>
    </citation>
    <scope>NUCLEOTIDE SEQUENCE</scope>
    <source>
        <strain evidence="12">B1096_S55</strain>
    </source>
</reference>
<feature type="coiled-coil region" evidence="9">
    <location>
        <begin position="594"/>
        <end position="625"/>
    </location>
</feature>
<dbReference type="Pfam" id="PF02384">
    <property type="entry name" value="N6_Mtase"/>
    <property type="match status" value="1"/>
</dbReference>
<dbReference type="GO" id="GO:0032259">
    <property type="term" value="P:methylation"/>
    <property type="evidence" value="ECO:0007669"/>
    <property type="project" value="UniProtKB-KW"/>
</dbReference>
<evidence type="ECO:0000256" key="2">
    <source>
        <dbReference type="ARBA" id="ARBA00011900"/>
    </source>
</evidence>
<protein>
    <recommendedName>
        <fullName evidence="2">site-specific DNA-methyltransferase (adenine-specific)</fullName>
        <ecNumber evidence="2">2.1.1.72</ecNumber>
    </recommendedName>
</protein>
<dbReference type="GO" id="GO:0009307">
    <property type="term" value="P:DNA restriction-modification system"/>
    <property type="evidence" value="ECO:0007669"/>
    <property type="project" value="UniProtKB-KW"/>
</dbReference>
<accession>A0A9Q4B3N6</accession>
<proteinExistence type="inferred from homology"/>
<dbReference type="PANTHER" id="PTHR42933:SF3">
    <property type="entry name" value="TYPE I RESTRICTION ENZYME MJAVIII METHYLASE SUBUNIT"/>
    <property type="match status" value="1"/>
</dbReference>
<dbReference type="Gene3D" id="3.90.220.20">
    <property type="entry name" value="DNA methylase specificity domains"/>
    <property type="match status" value="1"/>
</dbReference>
<evidence type="ECO:0000256" key="3">
    <source>
        <dbReference type="ARBA" id="ARBA00022603"/>
    </source>
</evidence>
<comment type="caution">
    <text evidence="12">The sequence shown here is derived from an EMBL/GenBank/DDBJ whole genome shotgun (WGS) entry which is preliminary data.</text>
</comment>
<feature type="domain" description="DNA methylase adenine-specific" evidence="11">
    <location>
        <begin position="121"/>
        <end position="421"/>
    </location>
</feature>
<dbReference type="InterPro" id="IPR051537">
    <property type="entry name" value="DNA_Adenine_Mtase"/>
</dbReference>
<keyword evidence="4" id="KW-0808">Transferase</keyword>
<dbReference type="Gene3D" id="3.40.50.150">
    <property type="entry name" value="Vaccinia Virus protein VP39"/>
    <property type="match status" value="1"/>
</dbReference>
<dbReference type="Proteomes" id="UP001057753">
    <property type="component" value="Unassembled WGS sequence"/>
</dbReference>
<dbReference type="PANTHER" id="PTHR42933">
    <property type="entry name" value="SLR6095 PROTEIN"/>
    <property type="match status" value="1"/>
</dbReference>
<name>A0A9Q4B3N6_SALAG</name>
<keyword evidence="9" id="KW-0175">Coiled coil</keyword>
<dbReference type="InterPro" id="IPR003356">
    <property type="entry name" value="DNA_methylase_A-5"/>
</dbReference>
<dbReference type="SUPFAM" id="SSF53335">
    <property type="entry name" value="S-adenosyl-L-methionine-dependent methyltransferases"/>
    <property type="match status" value="1"/>
</dbReference>
<evidence type="ECO:0000256" key="1">
    <source>
        <dbReference type="ARBA" id="ARBA00010923"/>
    </source>
</evidence>
<evidence type="ECO:0000256" key="8">
    <source>
        <dbReference type="ARBA" id="ARBA00047942"/>
    </source>
</evidence>
<keyword evidence="13" id="KW-1185">Reference proteome</keyword>
<dbReference type="PRINTS" id="PR00507">
    <property type="entry name" value="N12N6MTFRASE"/>
</dbReference>
<dbReference type="InterPro" id="IPR044946">
    <property type="entry name" value="Restrct_endonuc_typeI_TRD_sf"/>
</dbReference>
<feature type="domain" description="Type I restriction modification DNA specificity" evidence="10">
    <location>
        <begin position="446"/>
        <end position="616"/>
    </location>
</feature>
<evidence type="ECO:0000259" key="10">
    <source>
        <dbReference type="Pfam" id="PF01420"/>
    </source>
</evidence>
<sequence length="639" mass="72743">MVKEKALTFNGEMKNQFGKKEVEGKIAVEVFKLHSLFMAMEHFKFKNELVAVASREELRNNPMNVKGKLGKLYKKIELVEPKLTGVYLNKNFDDFEENALYKIIILFERYGLTKEEYQDKDAVVEFFNTLMNEIFSGSKGFDFTPEGLIQLMVQSLKVSGGTVYDATAGISNITVSAHDYANKHEGNVSVFGQEINEDLFIIGKINLFLNNILPEKGDIKLGDSIAEPKYLENDRIKQFDYVINNYSFGVKDWGYDFAVNDPYGRFDLYGVPPKSQGDYAFILHALASLKNTGKAAIVVPFGTLVRGATERKIRSVLLKDDVVETIVSLPTNLFSGTGIQVALLILNKNKATDKKRKVHFINAEGDYERTRTQKFLRQEHVSKITASIDAYENKERYSRIVSIDEIEDNNFDLNPSLYFVNLELETEFGKVMFNKKKYETETQSLVQIDEIAEIIRGVNLPGRRQMETQNGVAYPVIQIRDIENNEINFGKIDKFPIQARNIDRVTAKPGDILVSSRGTQQKIAIVPEYEGMYLVSNMFIIIRLSSNSEVNPLYIKRFLESPVGQYYFEVNQSGAVATVLTPNDIKSIEMPLVALEQQNEMVRQLEEADDLIRQANEKRKKQYLDAYQNLGFGSALQKN</sequence>
<evidence type="ECO:0000313" key="13">
    <source>
        <dbReference type="Proteomes" id="UP001057753"/>
    </source>
</evidence>
<organism evidence="12 13">
    <name type="scientific">Salipaludibacillus agaradhaerens</name>
    <name type="common">Bacillus agaradhaerens</name>
    <dbReference type="NCBI Taxonomy" id="76935"/>
    <lineage>
        <taxon>Bacteria</taxon>
        <taxon>Bacillati</taxon>
        <taxon>Bacillota</taxon>
        <taxon>Bacilli</taxon>
        <taxon>Bacillales</taxon>
        <taxon>Bacillaceae</taxon>
    </lineage>
</organism>
<gene>
    <name evidence="12" type="ORF">HXA33_14545</name>
</gene>
<dbReference type="GO" id="GO:0009007">
    <property type="term" value="F:site-specific DNA-methyltransferase (adenine-specific) activity"/>
    <property type="evidence" value="ECO:0007669"/>
    <property type="project" value="UniProtKB-EC"/>
</dbReference>
<dbReference type="SUPFAM" id="SSF116734">
    <property type="entry name" value="DNA methylase specificity domain"/>
    <property type="match status" value="1"/>
</dbReference>
<evidence type="ECO:0000313" key="12">
    <source>
        <dbReference type="EMBL" id="MCR6097768.1"/>
    </source>
</evidence>
<evidence type="ECO:0000256" key="7">
    <source>
        <dbReference type="ARBA" id="ARBA00023125"/>
    </source>
</evidence>
<dbReference type="EMBL" id="JABXYM010000001">
    <property type="protein sequence ID" value="MCR6097768.1"/>
    <property type="molecule type" value="Genomic_DNA"/>
</dbReference>
<evidence type="ECO:0000256" key="9">
    <source>
        <dbReference type="SAM" id="Coils"/>
    </source>
</evidence>
<dbReference type="GO" id="GO:0003677">
    <property type="term" value="F:DNA binding"/>
    <property type="evidence" value="ECO:0007669"/>
    <property type="project" value="UniProtKB-KW"/>
</dbReference>
<evidence type="ECO:0000256" key="4">
    <source>
        <dbReference type="ARBA" id="ARBA00022679"/>
    </source>
</evidence>
<evidence type="ECO:0000256" key="5">
    <source>
        <dbReference type="ARBA" id="ARBA00022691"/>
    </source>
</evidence>
<evidence type="ECO:0000256" key="6">
    <source>
        <dbReference type="ARBA" id="ARBA00022747"/>
    </source>
</evidence>
<comment type="similarity">
    <text evidence="1">Belongs to the type-I restriction system S methylase family.</text>
</comment>
<keyword evidence="3 12" id="KW-0489">Methyltransferase</keyword>
<dbReference type="RefSeq" id="WP_257822153.1">
    <property type="nucleotide sequence ID" value="NZ_JABXYM010000001.1"/>
</dbReference>
<keyword evidence="7" id="KW-0238">DNA-binding</keyword>
<dbReference type="Pfam" id="PF01420">
    <property type="entry name" value="Methylase_S"/>
    <property type="match status" value="1"/>
</dbReference>
<keyword evidence="5" id="KW-0949">S-adenosyl-L-methionine</keyword>
<dbReference type="EC" id="2.1.1.72" evidence="2"/>
<dbReference type="AlphaFoldDB" id="A0A9Q4B3N6"/>
<dbReference type="InterPro" id="IPR000055">
    <property type="entry name" value="Restrct_endonuc_typeI_TRD"/>
</dbReference>